<accession>A0A3A9KTC5</accession>
<evidence type="ECO:0000256" key="1">
    <source>
        <dbReference type="SAM" id="MobiDB-lite"/>
    </source>
</evidence>
<feature type="region of interest" description="Disordered" evidence="1">
    <location>
        <begin position="1"/>
        <end position="25"/>
    </location>
</feature>
<dbReference type="RefSeq" id="WP_110938215.1">
    <property type="nucleotide sequence ID" value="NZ_KZ614147.1"/>
</dbReference>
<evidence type="ECO:0000313" key="2">
    <source>
        <dbReference type="EMBL" id="RKL67876.1"/>
    </source>
</evidence>
<name>A0A3A9KTC5_9BACI</name>
<reference evidence="2 3" key="1">
    <citation type="submission" date="2017-10" db="EMBL/GenBank/DDBJ databases">
        <title>Bacillus sp. nov., a halophilic bacterium isolated from a Keqin Lake.</title>
        <authorList>
            <person name="Wang H."/>
        </authorList>
    </citation>
    <scope>NUCLEOTIDE SEQUENCE [LARGE SCALE GENOMIC DNA]</scope>
    <source>
        <strain evidence="2 3">KCTC 13187</strain>
    </source>
</reference>
<proteinExistence type="predicted"/>
<dbReference type="EMBL" id="PDOE01000002">
    <property type="protein sequence ID" value="RKL67876.1"/>
    <property type="molecule type" value="Genomic_DNA"/>
</dbReference>
<organism evidence="2 3">
    <name type="scientific">Salipaludibacillus neizhouensis</name>
    <dbReference type="NCBI Taxonomy" id="885475"/>
    <lineage>
        <taxon>Bacteria</taxon>
        <taxon>Bacillati</taxon>
        <taxon>Bacillota</taxon>
        <taxon>Bacilli</taxon>
        <taxon>Bacillales</taxon>
        <taxon>Bacillaceae</taxon>
    </lineage>
</organism>
<feature type="compositionally biased region" description="Basic and acidic residues" evidence="1">
    <location>
        <begin position="1"/>
        <end position="17"/>
    </location>
</feature>
<protein>
    <submittedName>
        <fullName evidence="2">Uncharacterized protein</fullName>
    </submittedName>
</protein>
<keyword evidence="3" id="KW-1185">Reference proteome</keyword>
<dbReference type="Proteomes" id="UP000281498">
    <property type="component" value="Unassembled WGS sequence"/>
</dbReference>
<evidence type="ECO:0000313" key="3">
    <source>
        <dbReference type="Proteomes" id="UP000281498"/>
    </source>
</evidence>
<comment type="caution">
    <text evidence="2">The sequence shown here is derived from an EMBL/GenBank/DDBJ whole genome shotgun (WGS) entry which is preliminary data.</text>
</comment>
<gene>
    <name evidence="2" type="ORF">CR203_05055</name>
</gene>
<sequence>MEKKQEHSLEVAEKAKLETSVGESKGHLKQENLTFSVPKSMAEDPAGTSITSRVIFELARLMLTAGNNSRERIRIPLTQIKKPSLKNSLIQFL</sequence>
<dbReference type="AlphaFoldDB" id="A0A3A9KTC5"/>